<dbReference type="Proteomes" id="UP000054538">
    <property type="component" value="Unassembled WGS sequence"/>
</dbReference>
<gene>
    <name evidence="1" type="ORF">PAXRUDRAFT_788375</name>
</gene>
<dbReference type="EMBL" id="KN828469">
    <property type="protein sequence ID" value="KIK74920.1"/>
    <property type="molecule type" value="Genomic_DNA"/>
</dbReference>
<name>A0A0D0DCB3_9AGAM</name>
<dbReference type="InParanoid" id="A0A0D0DCB3"/>
<feature type="non-terminal residue" evidence="1">
    <location>
        <position position="1"/>
    </location>
</feature>
<sequence length="149" mass="16630">HVTIYWPCSQKNEPYSSNGHCCHCPPPSRKSTSARQSHTIESLMLGMQGSLNFLTSLLNNSNVTSEDKISACRAVALTMLQEQNGDLPKDIKAFIRAMIVHNVGFTDIYMLTADKDERTEFVRAEVECMQMKLAAKELLPVALTIPNPF</sequence>
<reference evidence="2" key="2">
    <citation type="submission" date="2015-01" db="EMBL/GenBank/DDBJ databases">
        <title>Evolutionary Origins and Diversification of the Mycorrhizal Mutualists.</title>
        <authorList>
            <consortium name="DOE Joint Genome Institute"/>
            <consortium name="Mycorrhizal Genomics Consortium"/>
            <person name="Kohler A."/>
            <person name="Kuo A."/>
            <person name="Nagy L.G."/>
            <person name="Floudas D."/>
            <person name="Copeland A."/>
            <person name="Barry K.W."/>
            <person name="Cichocki N."/>
            <person name="Veneault-Fourrey C."/>
            <person name="LaButti K."/>
            <person name="Lindquist E.A."/>
            <person name="Lipzen A."/>
            <person name="Lundell T."/>
            <person name="Morin E."/>
            <person name="Murat C."/>
            <person name="Riley R."/>
            <person name="Ohm R."/>
            <person name="Sun H."/>
            <person name="Tunlid A."/>
            <person name="Henrissat B."/>
            <person name="Grigoriev I.V."/>
            <person name="Hibbett D.S."/>
            <person name="Martin F."/>
        </authorList>
    </citation>
    <scope>NUCLEOTIDE SEQUENCE [LARGE SCALE GENOMIC DNA]</scope>
    <source>
        <strain evidence="2">Ve08.2h10</strain>
    </source>
</reference>
<protein>
    <submittedName>
        <fullName evidence="1">Uncharacterized protein</fullName>
    </submittedName>
</protein>
<accession>A0A0D0DCB3</accession>
<dbReference type="HOGENOM" id="CLU_141167_0_0_1"/>
<organism evidence="1 2">
    <name type="scientific">Paxillus rubicundulus Ve08.2h10</name>
    <dbReference type="NCBI Taxonomy" id="930991"/>
    <lineage>
        <taxon>Eukaryota</taxon>
        <taxon>Fungi</taxon>
        <taxon>Dikarya</taxon>
        <taxon>Basidiomycota</taxon>
        <taxon>Agaricomycotina</taxon>
        <taxon>Agaricomycetes</taxon>
        <taxon>Agaricomycetidae</taxon>
        <taxon>Boletales</taxon>
        <taxon>Paxilineae</taxon>
        <taxon>Paxillaceae</taxon>
        <taxon>Paxillus</taxon>
    </lineage>
</organism>
<dbReference type="AlphaFoldDB" id="A0A0D0DCB3"/>
<keyword evidence="2" id="KW-1185">Reference proteome</keyword>
<evidence type="ECO:0000313" key="1">
    <source>
        <dbReference type="EMBL" id="KIK74920.1"/>
    </source>
</evidence>
<evidence type="ECO:0000313" key="2">
    <source>
        <dbReference type="Proteomes" id="UP000054538"/>
    </source>
</evidence>
<reference evidence="1 2" key="1">
    <citation type="submission" date="2014-04" db="EMBL/GenBank/DDBJ databases">
        <authorList>
            <consortium name="DOE Joint Genome Institute"/>
            <person name="Kuo A."/>
            <person name="Kohler A."/>
            <person name="Jargeat P."/>
            <person name="Nagy L.G."/>
            <person name="Floudas D."/>
            <person name="Copeland A."/>
            <person name="Barry K.W."/>
            <person name="Cichocki N."/>
            <person name="Veneault-Fourrey C."/>
            <person name="LaButti K."/>
            <person name="Lindquist E.A."/>
            <person name="Lipzen A."/>
            <person name="Lundell T."/>
            <person name="Morin E."/>
            <person name="Murat C."/>
            <person name="Sun H."/>
            <person name="Tunlid A."/>
            <person name="Henrissat B."/>
            <person name="Grigoriev I.V."/>
            <person name="Hibbett D.S."/>
            <person name="Martin F."/>
            <person name="Nordberg H.P."/>
            <person name="Cantor M.N."/>
            <person name="Hua S.X."/>
        </authorList>
    </citation>
    <scope>NUCLEOTIDE SEQUENCE [LARGE SCALE GENOMIC DNA]</scope>
    <source>
        <strain evidence="1 2">Ve08.2h10</strain>
    </source>
</reference>
<proteinExistence type="predicted"/>